<evidence type="ECO:0000259" key="4">
    <source>
        <dbReference type="PROSITE" id="PS50977"/>
    </source>
</evidence>
<dbReference type="AlphaFoldDB" id="A0A160TBP2"/>
<dbReference type="SUPFAM" id="SSF48498">
    <property type="entry name" value="Tetracyclin repressor-like, C-terminal domain"/>
    <property type="match status" value="1"/>
</dbReference>
<dbReference type="InterPro" id="IPR009057">
    <property type="entry name" value="Homeodomain-like_sf"/>
</dbReference>
<gene>
    <name evidence="5" type="ORF">MGWOODY_Tha2749</name>
</gene>
<evidence type="ECO:0000313" key="5">
    <source>
        <dbReference type="EMBL" id="CUS41825.1"/>
    </source>
</evidence>
<name>A0A160TBP2_9ZZZZ</name>
<dbReference type="InterPro" id="IPR001647">
    <property type="entry name" value="HTH_TetR"/>
</dbReference>
<dbReference type="PANTHER" id="PTHR30055">
    <property type="entry name" value="HTH-TYPE TRANSCRIPTIONAL REGULATOR RUTR"/>
    <property type="match status" value="1"/>
</dbReference>
<keyword evidence="2" id="KW-0238">DNA-binding</keyword>
<reference evidence="5" key="1">
    <citation type="submission" date="2015-10" db="EMBL/GenBank/DDBJ databases">
        <authorList>
            <person name="Gilbert D.G."/>
        </authorList>
    </citation>
    <scope>NUCLEOTIDE SEQUENCE</scope>
</reference>
<keyword evidence="1" id="KW-0805">Transcription regulation</keyword>
<evidence type="ECO:0000256" key="1">
    <source>
        <dbReference type="ARBA" id="ARBA00023015"/>
    </source>
</evidence>
<evidence type="ECO:0000256" key="3">
    <source>
        <dbReference type="ARBA" id="ARBA00023163"/>
    </source>
</evidence>
<keyword evidence="3" id="KW-0804">Transcription</keyword>
<dbReference type="EMBL" id="CZQC01000054">
    <property type="protein sequence ID" value="CUS41825.1"/>
    <property type="molecule type" value="Genomic_DNA"/>
</dbReference>
<proteinExistence type="predicted"/>
<evidence type="ECO:0000256" key="2">
    <source>
        <dbReference type="ARBA" id="ARBA00023125"/>
    </source>
</evidence>
<accession>A0A160TBP2</accession>
<dbReference type="InterPro" id="IPR036271">
    <property type="entry name" value="Tet_transcr_reg_TetR-rel_C_sf"/>
</dbReference>
<dbReference type="PANTHER" id="PTHR30055:SF234">
    <property type="entry name" value="HTH-TYPE TRANSCRIPTIONAL REGULATOR BETI"/>
    <property type="match status" value="1"/>
</dbReference>
<dbReference type="InterPro" id="IPR041586">
    <property type="entry name" value="PsrA_TetR_C"/>
</dbReference>
<dbReference type="Gene3D" id="1.10.357.10">
    <property type="entry name" value="Tetracycline Repressor, domain 2"/>
    <property type="match status" value="1"/>
</dbReference>
<dbReference type="GO" id="GO:0003700">
    <property type="term" value="F:DNA-binding transcription factor activity"/>
    <property type="evidence" value="ECO:0007669"/>
    <property type="project" value="TreeGrafter"/>
</dbReference>
<dbReference type="InterPro" id="IPR050109">
    <property type="entry name" value="HTH-type_TetR-like_transc_reg"/>
</dbReference>
<dbReference type="GO" id="GO:0000976">
    <property type="term" value="F:transcription cis-regulatory region binding"/>
    <property type="evidence" value="ECO:0007669"/>
    <property type="project" value="TreeGrafter"/>
</dbReference>
<dbReference type="SUPFAM" id="SSF46689">
    <property type="entry name" value="Homeodomain-like"/>
    <property type="match status" value="1"/>
</dbReference>
<dbReference type="PROSITE" id="PS50977">
    <property type="entry name" value="HTH_TETR_2"/>
    <property type="match status" value="1"/>
</dbReference>
<protein>
    <submittedName>
        <fullName evidence="5">Transcriptional regulator, TetR family</fullName>
    </submittedName>
</protein>
<dbReference type="Pfam" id="PF17939">
    <property type="entry name" value="TetR_C_30"/>
    <property type="match status" value="1"/>
</dbReference>
<organism evidence="5">
    <name type="scientific">hydrothermal vent metagenome</name>
    <dbReference type="NCBI Taxonomy" id="652676"/>
    <lineage>
        <taxon>unclassified sequences</taxon>
        <taxon>metagenomes</taxon>
        <taxon>ecological metagenomes</taxon>
    </lineage>
</organism>
<sequence>MTHPNERQIANPSQRQIANSEALLNAAEALFASYGYHAVPVRDITGLAKVRVAEVNDLFGGKEALFYEVIKRRAPIINSMRQNNLNAIRPNTSTDERLSAWIQAFLDPLHEKSQEGDGWRNYLRLVAQLISSRSPILVSIAEFYNPIAIQFVGELLKLYPALPQATALRVHQFMVATCFSVFADNYRVNTLSQGQVTSSDFSASYNQALIFINAGARAIIAGV</sequence>
<dbReference type="Pfam" id="PF00440">
    <property type="entry name" value="TetR_N"/>
    <property type="match status" value="1"/>
</dbReference>
<feature type="domain" description="HTH tetR-type" evidence="4">
    <location>
        <begin position="17"/>
        <end position="77"/>
    </location>
</feature>